<dbReference type="EMBL" id="BQKY01000005">
    <property type="protein sequence ID" value="GJN89481.1"/>
    <property type="molecule type" value="Genomic_DNA"/>
</dbReference>
<feature type="region of interest" description="Disordered" evidence="1">
    <location>
        <begin position="367"/>
        <end position="403"/>
    </location>
</feature>
<dbReference type="AlphaFoldDB" id="A0AAV5GAP1"/>
<reference evidence="2 3" key="1">
    <citation type="submission" date="2021-12" db="EMBL/GenBank/DDBJ databases">
        <title>High titer production of polyol ester of fatty acids by Rhodotorula paludigena BS15 towards product separation-free biomass refinery.</title>
        <authorList>
            <person name="Mano J."/>
            <person name="Ono H."/>
            <person name="Tanaka T."/>
            <person name="Naito K."/>
            <person name="Sushida H."/>
            <person name="Ike M."/>
            <person name="Tokuyasu K."/>
            <person name="Kitaoka M."/>
        </authorList>
    </citation>
    <scope>NUCLEOTIDE SEQUENCE [LARGE SCALE GENOMIC DNA]</scope>
    <source>
        <strain evidence="2 3">BS15</strain>
    </source>
</reference>
<evidence type="ECO:0000313" key="2">
    <source>
        <dbReference type="EMBL" id="GJN89481.1"/>
    </source>
</evidence>
<gene>
    <name evidence="2" type="ORF">Rhopal_002467-T1</name>
</gene>
<dbReference type="Proteomes" id="UP001342314">
    <property type="component" value="Unassembled WGS sequence"/>
</dbReference>
<dbReference type="InterPro" id="IPR011009">
    <property type="entry name" value="Kinase-like_dom_sf"/>
</dbReference>
<name>A0AAV5GAP1_9BASI</name>
<comment type="caution">
    <text evidence="2">The sequence shown here is derived from an EMBL/GenBank/DDBJ whole genome shotgun (WGS) entry which is preliminary data.</text>
</comment>
<evidence type="ECO:0008006" key="4">
    <source>
        <dbReference type="Google" id="ProtNLM"/>
    </source>
</evidence>
<proteinExistence type="predicted"/>
<feature type="compositionally biased region" description="Low complexity" evidence="1">
    <location>
        <begin position="375"/>
        <end position="389"/>
    </location>
</feature>
<dbReference type="SUPFAM" id="SSF56112">
    <property type="entry name" value="Protein kinase-like (PK-like)"/>
    <property type="match status" value="1"/>
</dbReference>
<evidence type="ECO:0000313" key="3">
    <source>
        <dbReference type="Proteomes" id="UP001342314"/>
    </source>
</evidence>
<accession>A0AAV5GAP1</accession>
<protein>
    <recommendedName>
        <fullName evidence="4">Non-specific serine/threonine protein kinase</fullName>
    </recommendedName>
</protein>
<sequence>MSSTREPSPADAPYFGTISHLVNATESFARLRADLERQCAQLRCWHAALEMPAMPLQPPQMGATEDDVSAYLRRTLLERAAWFVQGVSGIFTLVGSPFPPMLVTPSDIGISTFDDPFLATEIASKTTRSLPRRVLFLLKIWCYEKRQFLMLRERPDRIPMKPAPALVPRVAAATSTSPATAIDLCGSTPVRQAPAGDTASRSAGSIASAPARLVASAPATGAHILRPAARPSETLELGDIIQPSIVLQNPLETIGPDGAQLVKILQQLGAQAGARREMLRERSGGASAQRPHGVMDDFRFTALVSPHCGVPIIIHNGTLFAGPLCNLSTLTKFLAIMQLVQSPGQVFELRAWKEEESWMRDVATENQLQSSAHISPTAPSPAVDSAAPSQATRSPAPATHAGTAADVLPPVFAPTPDLFDPRIAKHSAVSEGTAAASLPAKPVVRADTLLEDPTGTYRLSPPSPKLDGCDKLIATSRLGSGGSGVVFADSTGQYAIKLVVQEPDEDEDDFDLRMDEIENEIEIYLAIEDTKVGPGFVGAFEGDDFDGYILVTNKVDGRAGEQWSDFSSLGFVHGDVRPQNIVVSTAGPVLVDFGRCRLASEEERADEREALEELLDVAINASGLQHPDAGSR</sequence>
<dbReference type="Gene3D" id="1.10.510.10">
    <property type="entry name" value="Transferase(Phosphotransferase) domain 1"/>
    <property type="match status" value="1"/>
</dbReference>
<evidence type="ECO:0000256" key="1">
    <source>
        <dbReference type="SAM" id="MobiDB-lite"/>
    </source>
</evidence>
<organism evidence="2 3">
    <name type="scientific">Rhodotorula paludigena</name>
    <dbReference type="NCBI Taxonomy" id="86838"/>
    <lineage>
        <taxon>Eukaryota</taxon>
        <taxon>Fungi</taxon>
        <taxon>Dikarya</taxon>
        <taxon>Basidiomycota</taxon>
        <taxon>Pucciniomycotina</taxon>
        <taxon>Microbotryomycetes</taxon>
        <taxon>Sporidiobolales</taxon>
        <taxon>Sporidiobolaceae</taxon>
        <taxon>Rhodotorula</taxon>
    </lineage>
</organism>
<keyword evidence="3" id="KW-1185">Reference proteome</keyword>